<dbReference type="STRING" id="454136.NIES2119_01630"/>
<proteinExistence type="predicted"/>
<dbReference type="RefSeq" id="WP_073591703.1">
    <property type="nucleotide sequence ID" value="NZ_MRCE01000001.1"/>
</dbReference>
<dbReference type="EMBL" id="MRCE01000001">
    <property type="protein sequence ID" value="OKH41029.1"/>
    <property type="molecule type" value="Genomic_DNA"/>
</dbReference>
<feature type="compositionally biased region" description="Polar residues" evidence="1">
    <location>
        <begin position="96"/>
        <end position="106"/>
    </location>
</feature>
<evidence type="ECO:0000256" key="1">
    <source>
        <dbReference type="SAM" id="MobiDB-lite"/>
    </source>
</evidence>
<gene>
    <name evidence="2" type="ORF">NIES2119_01630</name>
</gene>
<reference evidence="2 3" key="1">
    <citation type="submission" date="2016-11" db="EMBL/GenBank/DDBJ databases">
        <title>Draft Genome Sequences of Nine Cyanobacterial Strains from Diverse Habitats.</title>
        <authorList>
            <person name="Zhu T."/>
            <person name="Hou S."/>
            <person name="Lu X."/>
            <person name="Hess W.R."/>
        </authorList>
    </citation>
    <scope>NUCLEOTIDE SEQUENCE [LARGE SCALE GENOMIC DNA]</scope>
    <source>
        <strain evidence="2 3">IAM M-71</strain>
    </source>
</reference>
<sequence length="121" mass="13132">MRFINFNLSSLLRRVRFFVAACVCALLVVSYALPAYSATSKPTEGEANLLEIEGKSQDSIAGKNPADFGLHKQIKETNPGLNEIQGTADADKMKRPSNTSDNTKSVEQIIGNTLEKATGEK</sequence>
<name>A0A1U7IUA8_9CYAN</name>
<dbReference type="OrthoDB" id="460499at2"/>
<comment type="caution">
    <text evidence="2">The sequence shown here is derived from an EMBL/GenBank/DDBJ whole genome shotgun (WGS) entry which is preliminary data.</text>
</comment>
<evidence type="ECO:0000313" key="2">
    <source>
        <dbReference type="EMBL" id="OKH41029.1"/>
    </source>
</evidence>
<evidence type="ECO:0000313" key="3">
    <source>
        <dbReference type="Proteomes" id="UP000185860"/>
    </source>
</evidence>
<dbReference type="Proteomes" id="UP000185860">
    <property type="component" value="Unassembled WGS sequence"/>
</dbReference>
<organism evidence="2 3">
    <name type="scientific">[Phormidium ambiguum] IAM M-71</name>
    <dbReference type="NCBI Taxonomy" id="454136"/>
    <lineage>
        <taxon>Bacteria</taxon>
        <taxon>Bacillati</taxon>
        <taxon>Cyanobacteriota</taxon>
        <taxon>Cyanophyceae</taxon>
        <taxon>Oscillatoriophycideae</taxon>
        <taxon>Aerosakkonematales</taxon>
        <taxon>Aerosakkonemataceae</taxon>
        <taxon>Floridanema</taxon>
    </lineage>
</organism>
<dbReference type="AlphaFoldDB" id="A0A1U7IUA8"/>
<evidence type="ECO:0008006" key="4">
    <source>
        <dbReference type="Google" id="ProtNLM"/>
    </source>
</evidence>
<feature type="region of interest" description="Disordered" evidence="1">
    <location>
        <begin position="79"/>
        <end position="121"/>
    </location>
</feature>
<accession>A0A1U7IUA8</accession>
<protein>
    <recommendedName>
        <fullName evidence="4">Low temperature-induced protein</fullName>
    </recommendedName>
</protein>